<gene>
    <name evidence="1" type="ORF">SAMN05878437_1739</name>
</gene>
<name>A0A1M7GV53_9GAMM</name>
<dbReference type="OrthoDB" id="9797348at2"/>
<proteinExistence type="predicted"/>
<organism evidence="1 2">
    <name type="scientific">Vreelandella subglaciescola</name>
    <dbReference type="NCBI Taxonomy" id="29571"/>
    <lineage>
        <taxon>Bacteria</taxon>
        <taxon>Pseudomonadati</taxon>
        <taxon>Pseudomonadota</taxon>
        <taxon>Gammaproteobacteria</taxon>
        <taxon>Oceanospirillales</taxon>
        <taxon>Halomonadaceae</taxon>
        <taxon>Vreelandella</taxon>
    </lineage>
</organism>
<accession>A0A1M7GV53</accession>
<dbReference type="InParanoid" id="A0A1M7GV53"/>
<protein>
    <submittedName>
        <fullName evidence="1">Uncharacterized protein</fullName>
    </submittedName>
</protein>
<evidence type="ECO:0000313" key="1">
    <source>
        <dbReference type="EMBL" id="SHM19988.1"/>
    </source>
</evidence>
<dbReference type="EMBL" id="LT670847">
    <property type="protein sequence ID" value="SHM19988.1"/>
    <property type="molecule type" value="Genomic_DNA"/>
</dbReference>
<reference evidence="1 2" key="1">
    <citation type="submission" date="2016-11" db="EMBL/GenBank/DDBJ databases">
        <authorList>
            <person name="Jaros S."/>
            <person name="Januszkiewicz K."/>
            <person name="Wedrychowicz H."/>
        </authorList>
    </citation>
    <scope>NUCLEOTIDE SEQUENCE [LARGE SCALE GENOMIC DNA]</scope>
    <source>
        <strain evidence="1 2">ACAM 12</strain>
    </source>
</reference>
<dbReference type="Proteomes" id="UP000190911">
    <property type="component" value="Chromosome I"/>
</dbReference>
<dbReference type="AlphaFoldDB" id="A0A1M7GV53"/>
<sequence length="82" mass="9566">MTRKRRSFSTEFKQEAASLVLDPTLHQQVDDTIAQLKLDDTGNRHKRATDFQGFVEGDYTAEFLRKRSPFVYREAMRQGLLT</sequence>
<evidence type="ECO:0000313" key="2">
    <source>
        <dbReference type="Proteomes" id="UP000190911"/>
    </source>
</evidence>
<dbReference type="RefSeq" id="WP_079552931.1">
    <property type="nucleotide sequence ID" value="NZ_LT670847.1"/>
</dbReference>
<keyword evidence="2" id="KW-1185">Reference proteome</keyword>